<accession>A0A4S4MQ11</accession>
<name>A0A4S4MQ11_9APHY</name>
<dbReference type="Proteomes" id="UP000308730">
    <property type="component" value="Unassembled WGS sequence"/>
</dbReference>
<gene>
    <name evidence="2" type="ORF">EUX98_g6031</name>
</gene>
<comment type="caution">
    <text evidence="2">The sequence shown here is derived from an EMBL/GenBank/DDBJ whole genome shotgun (WGS) entry which is preliminary data.</text>
</comment>
<feature type="compositionally biased region" description="Acidic residues" evidence="1">
    <location>
        <begin position="49"/>
        <end position="65"/>
    </location>
</feature>
<sequence>MINGCLNMDSRDVAKLDFVNVVWDGIVQVEDGLERHMNQDRVGDGNNDNTEEEKDDNDDDDEVVF</sequence>
<evidence type="ECO:0000256" key="1">
    <source>
        <dbReference type="SAM" id="MobiDB-lite"/>
    </source>
</evidence>
<keyword evidence="3" id="KW-1185">Reference proteome</keyword>
<reference evidence="2 3" key="1">
    <citation type="submission" date="2019-02" db="EMBL/GenBank/DDBJ databases">
        <title>Genome sequencing of the rare red list fungi Antrodiella citrinella (Flaviporus citrinellus).</title>
        <authorList>
            <person name="Buettner E."/>
            <person name="Kellner H."/>
        </authorList>
    </citation>
    <scope>NUCLEOTIDE SEQUENCE [LARGE SCALE GENOMIC DNA]</scope>
    <source>
        <strain evidence="2 3">DSM 108506</strain>
    </source>
</reference>
<protein>
    <submittedName>
        <fullName evidence="2">Uncharacterized protein</fullName>
    </submittedName>
</protein>
<proteinExistence type="predicted"/>
<evidence type="ECO:0000313" key="2">
    <source>
        <dbReference type="EMBL" id="THH28166.1"/>
    </source>
</evidence>
<dbReference type="EMBL" id="SGPM01000198">
    <property type="protein sequence ID" value="THH28166.1"/>
    <property type="molecule type" value="Genomic_DNA"/>
</dbReference>
<organism evidence="2 3">
    <name type="scientific">Antrodiella citrinella</name>
    <dbReference type="NCBI Taxonomy" id="2447956"/>
    <lineage>
        <taxon>Eukaryota</taxon>
        <taxon>Fungi</taxon>
        <taxon>Dikarya</taxon>
        <taxon>Basidiomycota</taxon>
        <taxon>Agaricomycotina</taxon>
        <taxon>Agaricomycetes</taxon>
        <taxon>Polyporales</taxon>
        <taxon>Steccherinaceae</taxon>
        <taxon>Antrodiella</taxon>
    </lineage>
</organism>
<feature type="region of interest" description="Disordered" evidence="1">
    <location>
        <begin position="35"/>
        <end position="65"/>
    </location>
</feature>
<evidence type="ECO:0000313" key="3">
    <source>
        <dbReference type="Proteomes" id="UP000308730"/>
    </source>
</evidence>
<dbReference type="AlphaFoldDB" id="A0A4S4MQ11"/>